<accession>A0A0K2UGG6</accession>
<name>A0A0K2UGG6_LEPSM</name>
<protein>
    <submittedName>
        <fullName evidence="1">Uncharacterized protein</fullName>
    </submittedName>
</protein>
<proteinExistence type="predicted"/>
<dbReference type="EMBL" id="HACA01019958">
    <property type="protein sequence ID" value="CDW37319.1"/>
    <property type="molecule type" value="Transcribed_RNA"/>
</dbReference>
<organism evidence="1">
    <name type="scientific">Lepeophtheirus salmonis</name>
    <name type="common">Salmon louse</name>
    <name type="synonym">Caligus salmonis</name>
    <dbReference type="NCBI Taxonomy" id="72036"/>
    <lineage>
        <taxon>Eukaryota</taxon>
        <taxon>Metazoa</taxon>
        <taxon>Ecdysozoa</taxon>
        <taxon>Arthropoda</taxon>
        <taxon>Crustacea</taxon>
        <taxon>Multicrustacea</taxon>
        <taxon>Hexanauplia</taxon>
        <taxon>Copepoda</taxon>
        <taxon>Siphonostomatoida</taxon>
        <taxon>Caligidae</taxon>
        <taxon>Lepeophtheirus</taxon>
    </lineage>
</organism>
<sequence length="12" mass="1492">MHSNLWKVINCF</sequence>
<reference evidence="1" key="1">
    <citation type="submission" date="2014-05" db="EMBL/GenBank/DDBJ databases">
        <authorList>
            <person name="Chronopoulou M."/>
        </authorList>
    </citation>
    <scope>NUCLEOTIDE SEQUENCE</scope>
    <source>
        <tissue evidence="1">Whole organism</tissue>
    </source>
</reference>
<evidence type="ECO:0000313" key="1">
    <source>
        <dbReference type="EMBL" id="CDW37319.1"/>
    </source>
</evidence>